<dbReference type="GO" id="GO:0005634">
    <property type="term" value="C:nucleus"/>
    <property type="evidence" value="ECO:0007669"/>
    <property type="project" value="TreeGrafter"/>
</dbReference>
<proteinExistence type="inferred from homology"/>
<evidence type="ECO:0000313" key="8">
    <source>
        <dbReference type="Proteomes" id="UP000308768"/>
    </source>
</evidence>
<dbReference type="PANTHER" id="PTHR21680">
    <property type="entry name" value="COILED-COIL DOMAIN-CONTAINING PROTEIN 124"/>
    <property type="match status" value="1"/>
</dbReference>
<evidence type="ECO:0008006" key="9">
    <source>
        <dbReference type="Google" id="ProtNLM"/>
    </source>
</evidence>
<reference evidence="7 8" key="1">
    <citation type="submission" date="2017-03" db="EMBL/GenBank/DDBJ databases">
        <title>Genomes of endolithic fungi from Antarctica.</title>
        <authorList>
            <person name="Coleine C."/>
            <person name="Masonjones S."/>
            <person name="Stajich J.E."/>
        </authorList>
    </citation>
    <scope>NUCLEOTIDE SEQUENCE [LARGE SCALE GENOMIC DNA]</scope>
    <source>
        <strain evidence="7 8">CCFEE 5187</strain>
    </source>
</reference>
<dbReference type="GO" id="GO:0006366">
    <property type="term" value="P:transcription by RNA polymerase II"/>
    <property type="evidence" value="ECO:0007669"/>
    <property type="project" value="TreeGrafter"/>
</dbReference>
<evidence type="ECO:0000256" key="1">
    <source>
        <dbReference type="ARBA" id="ARBA00008296"/>
    </source>
</evidence>
<sequence>MAGKKAAGENTKKVAGNAKKAEVAAQKQAGVDAKKAQEEAAEWSKGSKSNAKAYVYPFPYHVVLALLHLARDGFLLRSRNICQAPRDIRTVADQSFHHREAAAAKTAEAARKKAEKDALLKEEEASLPSKPTKGAKPPPKTSKGLDLSGLDTPSSLPALNATGIDNALDALSLTKDNNADKIDRHPERRFKAAYAAFEERRLDEMKDEKGLRRNQKVDQIRKEFERHPENPFNQVAGKFDSTKEELAEIRAAERAKAEARLGGPS</sequence>
<evidence type="ECO:0000313" key="6">
    <source>
        <dbReference type="EMBL" id="TKA76804.1"/>
    </source>
</evidence>
<keyword evidence="8" id="KW-1185">Reference proteome</keyword>
<keyword evidence="2" id="KW-0175">Coiled coil</keyword>
<feature type="region of interest" description="Disordered" evidence="3">
    <location>
        <begin position="223"/>
        <end position="243"/>
    </location>
</feature>
<dbReference type="OrthoDB" id="76412at2759"/>
<dbReference type="STRING" id="331657.A0A4U0XYJ8"/>
<feature type="domain" description="LSO1/LSO2" evidence="5">
    <location>
        <begin position="11"/>
        <end position="53"/>
    </location>
</feature>
<dbReference type="Proteomes" id="UP000308768">
    <property type="component" value="Unassembled WGS sequence"/>
</dbReference>
<dbReference type="EMBL" id="NAJN01000219">
    <property type="protein sequence ID" value="TKA76804.1"/>
    <property type="molecule type" value="Genomic_DNA"/>
</dbReference>
<dbReference type="Pfam" id="PF22048">
    <property type="entry name" value="LSO1_2-like"/>
    <property type="match status" value="1"/>
</dbReference>
<organism evidence="7 8">
    <name type="scientific">Cryomyces minteri</name>
    <dbReference type="NCBI Taxonomy" id="331657"/>
    <lineage>
        <taxon>Eukaryota</taxon>
        <taxon>Fungi</taxon>
        <taxon>Dikarya</taxon>
        <taxon>Ascomycota</taxon>
        <taxon>Pezizomycotina</taxon>
        <taxon>Dothideomycetes</taxon>
        <taxon>Dothideomycetes incertae sedis</taxon>
        <taxon>Cryomyces</taxon>
    </lineage>
</organism>
<feature type="region of interest" description="Disordered" evidence="3">
    <location>
        <begin position="105"/>
        <end position="154"/>
    </location>
</feature>
<dbReference type="GO" id="GO:0003713">
    <property type="term" value="F:transcription coactivator activity"/>
    <property type="evidence" value="ECO:0007669"/>
    <property type="project" value="TreeGrafter"/>
</dbReference>
<gene>
    <name evidence="7" type="ORF">B0A49_00548</name>
    <name evidence="6" type="ORF">B0A49_02392</name>
</gene>
<dbReference type="PANTHER" id="PTHR21680:SF0">
    <property type="entry name" value="COILED-COIL DOMAIN-CONTAINING PROTEIN 124"/>
    <property type="match status" value="1"/>
</dbReference>
<name>A0A4U0XYJ8_9PEZI</name>
<evidence type="ECO:0000259" key="4">
    <source>
        <dbReference type="Pfam" id="PF06244"/>
    </source>
</evidence>
<dbReference type="InterPro" id="IPR054414">
    <property type="entry name" value="Ccdc124/Oxs1_C"/>
</dbReference>
<evidence type="ECO:0000256" key="2">
    <source>
        <dbReference type="ARBA" id="ARBA00023054"/>
    </source>
</evidence>
<dbReference type="Pfam" id="PF06244">
    <property type="entry name" value="Ccdc124"/>
    <property type="match status" value="1"/>
</dbReference>
<dbReference type="AlphaFoldDB" id="A0A4U0XYJ8"/>
<dbReference type="EMBL" id="NAJN01000022">
    <property type="protein sequence ID" value="TKA81496.1"/>
    <property type="molecule type" value="Genomic_DNA"/>
</dbReference>
<dbReference type="InterPro" id="IPR010422">
    <property type="entry name" value="Ccdc124/Oxs1"/>
</dbReference>
<comment type="caution">
    <text evidence="7">The sequence shown here is derived from an EMBL/GenBank/DDBJ whole genome shotgun (WGS) entry which is preliminary data.</text>
</comment>
<protein>
    <recommendedName>
        <fullName evidence="9">DUF1014 domain protein</fullName>
    </recommendedName>
</protein>
<accession>A0A4U0XYJ8</accession>
<evidence type="ECO:0000256" key="3">
    <source>
        <dbReference type="SAM" id="MobiDB-lite"/>
    </source>
</evidence>
<evidence type="ECO:0000259" key="5">
    <source>
        <dbReference type="Pfam" id="PF22048"/>
    </source>
</evidence>
<feature type="compositionally biased region" description="Basic and acidic residues" evidence="3">
    <location>
        <begin position="105"/>
        <end position="124"/>
    </location>
</feature>
<feature type="domain" description="Coiled-coil" evidence="4">
    <location>
        <begin position="158"/>
        <end position="234"/>
    </location>
</feature>
<evidence type="ECO:0000313" key="7">
    <source>
        <dbReference type="EMBL" id="TKA81496.1"/>
    </source>
</evidence>
<comment type="similarity">
    <text evidence="1">Belongs to the CCDC124 family.</text>
</comment>
<dbReference type="InterPro" id="IPR054413">
    <property type="entry name" value="LSO1/2"/>
</dbReference>